<dbReference type="EMBL" id="FNDX01000002">
    <property type="protein sequence ID" value="SDI02932.1"/>
    <property type="molecule type" value="Genomic_DNA"/>
</dbReference>
<gene>
    <name evidence="3" type="ORF">SAMN05216192_102340</name>
</gene>
<evidence type="ECO:0000313" key="3">
    <source>
        <dbReference type="EMBL" id="SDI02932.1"/>
    </source>
</evidence>
<name>A0A1G8H8G4_9BACL</name>
<sequence>MTKSILTTAASVLLLSALILGACSNKETGSEAEPTASSPAATAVSEATASPEPSASPEATEAAQASASPEASAEPSSGRPQTQSFGEQEGGVPGQEGTLAQGDGYSLYIFDGYTFDAQTGRLALTADPDYYAEIEPLPSGYDLAALKQQGQTELAAAGKPNDYSGELIEHPLRYAELYLQVSGESTEDYIVWKNEAGEAYLLRLHNPNGELSDQFAPWMTVSLSTIEGN</sequence>
<dbReference type="AlphaFoldDB" id="A0A1G8H8G4"/>
<evidence type="ECO:0000256" key="1">
    <source>
        <dbReference type="SAM" id="MobiDB-lite"/>
    </source>
</evidence>
<feature type="compositionally biased region" description="Low complexity" evidence="1">
    <location>
        <begin position="31"/>
        <end position="77"/>
    </location>
</feature>
<accession>A0A1G8H8G4</accession>
<feature type="chain" id="PRO_5039339258" evidence="2">
    <location>
        <begin position="23"/>
        <end position="229"/>
    </location>
</feature>
<organism evidence="3 4">
    <name type="scientific">Paenibacillus typhae</name>
    <dbReference type="NCBI Taxonomy" id="1174501"/>
    <lineage>
        <taxon>Bacteria</taxon>
        <taxon>Bacillati</taxon>
        <taxon>Bacillota</taxon>
        <taxon>Bacilli</taxon>
        <taxon>Bacillales</taxon>
        <taxon>Paenibacillaceae</taxon>
        <taxon>Paenibacillus</taxon>
    </lineage>
</organism>
<keyword evidence="4" id="KW-1185">Reference proteome</keyword>
<keyword evidence="2" id="KW-0732">Signal</keyword>
<evidence type="ECO:0000313" key="4">
    <source>
        <dbReference type="Proteomes" id="UP000199050"/>
    </source>
</evidence>
<dbReference type="RefSeq" id="WP_090712160.1">
    <property type="nucleotide sequence ID" value="NZ_CBCSKY010000003.1"/>
</dbReference>
<protein>
    <submittedName>
        <fullName evidence="3">Uncharacterized protein</fullName>
    </submittedName>
</protein>
<feature type="signal peptide" evidence="2">
    <location>
        <begin position="1"/>
        <end position="22"/>
    </location>
</feature>
<dbReference type="PROSITE" id="PS51257">
    <property type="entry name" value="PROKAR_LIPOPROTEIN"/>
    <property type="match status" value="1"/>
</dbReference>
<reference evidence="4" key="1">
    <citation type="submission" date="2016-10" db="EMBL/GenBank/DDBJ databases">
        <authorList>
            <person name="Varghese N."/>
            <person name="Submissions S."/>
        </authorList>
    </citation>
    <scope>NUCLEOTIDE SEQUENCE [LARGE SCALE GENOMIC DNA]</scope>
    <source>
        <strain evidence="4">CGMCC 1.11012</strain>
    </source>
</reference>
<dbReference type="OrthoDB" id="2679709at2"/>
<proteinExistence type="predicted"/>
<evidence type="ECO:0000256" key="2">
    <source>
        <dbReference type="SAM" id="SignalP"/>
    </source>
</evidence>
<feature type="region of interest" description="Disordered" evidence="1">
    <location>
        <begin position="27"/>
        <end position="98"/>
    </location>
</feature>
<dbReference type="Proteomes" id="UP000199050">
    <property type="component" value="Unassembled WGS sequence"/>
</dbReference>
<dbReference type="STRING" id="1174501.SAMN05216192_102340"/>